<dbReference type="FunFam" id="1.10.730.10:FF:000008">
    <property type="entry name" value="Arginine--tRNA ligase"/>
    <property type="match status" value="1"/>
</dbReference>
<evidence type="ECO:0000256" key="4">
    <source>
        <dbReference type="ARBA" id="ARBA00022490"/>
    </source>
</evidence>
<dbReference type="GO" id="GO:0005737">
    <property type="term" value="C:cytoplasm"/>
    <property type="evidence" value="ECO:0007669"/>
    <property type="project" value="UniProtKB-SubCell"/>
</dbReference>
<protein>
    <recommendedName>
        <fullName evidence="11">Arginine--tRNA ligase</fullName>
        <ecNumber evidence="11">6.1.1.19</ecNumber>
    </recommendedName>
    <alternativeName>
        <fullName evidence="11">Arginyl-tRNA synthetase</fullName>
        <shortName evidence="11">ArgRS</shortName>
    </alternativeName>
</protein>
<evidence type="ECO:0000256" key="1">
    <source>
        <dbReference type="ARBA" id="ARBA00004496"/>
    </source>
</evidence>
<dbReference type="PANTHER" id="PTHR11956">
    <property type="entry name" value="ARGINYL-TRNA SYNTHETASE"/>
    <property type="match status" value="1"/>
</dbReference>
<evidence type="ECO:0000313" key="16">
    <source>
        <dbReference type="Proteomes" id="UP000278006"/>
    </source>
</evidence>
<evidence type="ECO:0000259" key="13">
    <source>
        <dbReference type="SMART" id="SM00836"/>
    </source>
</evidence>
<keyword evidence="4 11" id="KW-0963">Cytoplasm</keyword>
<keyword evidence="5 11" id="KW-0436">Ligase</keyword>
<dbReference type="SMART" id="SM00836">
    <property type="entry name" value="DALR_1"/>
    <property type="match status" value="1"/>
</dbReference>
<evidence type="ECO:0000259" key="14">
    <source>
        <dbReference type="SMART" id="SM01016"/>
    </source>
</evidence>
<keyword evidence="8 11" id="KW-0648">Protein biosynthesis</keyword>
<dbReference type="InterPro" id="IPR001278">
    <property type="entry name" value="Arg-tRNA-ligase"/>
</dbReference>
<dbReference type="GO" id="GO:0004814">
    <property type="term" value="F:arginine-tRNA ligase activity"/>
    <property type="evidence" value="ECO:0007669"/>
    <property type="project" value="UniProtKB-UniRule"/>
</dbReference>
<dbReference type="SUPFAM" id="SSF52374">
    <property type="entry name" value="Nucleotidylyl transferase"/>
    <property type="match status" value="1"/>
</dbReference>
<feature type="short sequence motif" description="'HIGH' region" evidence="11">
    <location>
        <begin position="128"/>
        <end position="138"/>
    </location>
</feature>
<comment type="subcellular location">
    <subcellularLocation>
        <location evidence="1 11">Cytoplasm</location>
    </subcellularLocation>
</comment>
<keyword evidence="6 11" id="KW-0547">Nucleotide-binding</keyword>
<evidence type="ECO:0000256" key="7">
    <source>
        <dbReference type="ARBA" id="ARBA00022840"/>
    </source>
</evidence>
<dbReference type="SMART" id="SM01016">
    <property type="entry name" value="Arg_tRNA_synt_N"/>
    <property type="match status" value="1"/>
</dbReference>
<comment type="catalytic activity">
    <reaction evidence="10 11">
        <text>tRNA(Arg) + L-arginine + ATP = L-arginyl-tRNA(Arg) + AMP + diphosphate</text>
        <dbReference type="Rhea" id="RHEA:20301"/>
        <dbReference type="Rhea" id="RHEA-COMP:9658"/>
        <dbReference type="Rhea" id="RHEA-COMP:9673"/>
        <dbReference type="ChEBI" id="CHEBI:30616"/>
        <dbReference type="ChEBI" id="CHEBI:32682"/>
        <dbReference type="ChEBI" id="CHEBI:33019"/>
        <dbReference type="ChEBI" id="CHEBI:78442"/>
        <dbReference type="ChEBI" id="CHEBI:78513"/>
        <dbReference type="ChEBI" id="CHEBI:456215"/>
        <dbReference type="EC" id="6.1.1.19"/>
    </reaction>
</comment>
<dbReference type="PROSITE" id="PS00178">
    <property type="entry name" value="AA_TRNA_LIGASE_I"/>
    <property type="match status" value="1"/>
</dbReference>
<name>A0A3M6QRG3_9BURK</name>
<reference evidence="15 16" key="1">
    <citation type="submission" date="2018-10" db="EMBL/GenBank/DDBJ databases">
        <title>Draft genome of Cortibacter populi DSM10536.</title>
        <authorList>
            <person name="Bernier A.-M."/>
            <person name="Bernard K."/>
        </authorList>
    </citation>
    <scope>NUCLEOTIDE SEQUENCE [LARGE SCALE GENOMIC DNA]</scope>
    <source>
        <strain evidence="15 16">DSM 105136</strain>
    </source>
</reference>
<dbReference type="InterPro" id="IPR009080">
    <property type="entry name" value="tRNAsynth_Ia_anticodon-bd"/>
</dbReference>
<dbReference type="HAMAP" id="MF_00123">
    <property type="entry name" value="Arg_tRNA_synth"/>
    <property type="match status" value="1"/>
</dbReference>
<dbReference type="InterPro" id="IPR035684">
    <property type="entry name" value="ArgRS_core"/>
</dbReference>
<dbReference type="PANTHER" id="PTHR11956:SF5">
    <property type="entry name" value="ARGININE--TRNA LIGASE, CYTOPLASMIC"/>
    <property type="match status" value="1"/>
</dbReference>
<evidence type="ECO:0000256" key="11">
    <source>
        <dbReference type="HAMAP-Rule" id="MF_00123"/>
    </source>
</evidence>
<evidence type="ECO:0000256" key="5">
    <source>
        <dbReference type="ARBA" id="ARBA00022598"/>
    </source>
</evidence>
<dbReference type="Gene3D" id="1.10.730.10">
    <property type="entry name" value="Isoleucyl-tRNA Synthetase, Domain 1"/>
    <property type="match status" value="1"/>
</dbReference>
<feature type="domain" description="Arginyl tRNA synthetase N-terminal" evidence="14">
    <location>
        <begin position="6"/>
        <end position="92"/>
    </location>
</feature>
<comment type="similarity">
    <text evidence="2 11 12">Belongs to the class-I aminoacyl-tRNA synthetase family.</text>
</comment>
<dbReference type="RefSeq" id="WP_122230460.1">
    <property type="nucleotide sequence ID" value="NZ_RDQO01000004.1"/>
</dbReference>
<dbReference type="SUPFAM" id="SSF55190">
    <property type="entry name" value="Arginyl-tRNA synthetase (ArgRS), N-terminal 'additional' domain"/>
    <property type="match status" value="1"/>
</dbReference>
<dbReference type="NCBIfam" id="TIGR00456">
    <property type="entry name" value="argS"/>
    <property type="match status" value="1"/>
</dbReference>
<dbReference type="CDD" id="cd00671">
    <property type="entry name" value="ArgRS_core"/>
    <property type="match status" value="1"/>
</dbReference>
<dbReference type="Pfam" id="PF03485">
    <property type="entry name" value="Arg_tRNA_synt_N"/>
    <property type="match status" value="1"/>
</dbReference>
<dbReference type="Gene3D" id="3.30.1360.70">
    <property type="entry name" value="Arginyl tRNA synthetase N-terminal domain"/>
    <property type="match status" value="1"/>
</dbReference>
<evidence type="ECO:0000256" key="6">
    <source>
        <dbReference type="ARBA" id="ARBA00022741"/>
    </source>
</evidence>
<evidence type="ECO:0000256" key="8">
    <source>
        <dbReference type="ARBA" id="ARBA00022917"/>
    </source>
</evidence>
<evidence type="ECO:0000256" key="2">
    <source>
        <dbReference type="ARBA" id="ARBA00005594"/>
    </source>
</evidence>
<dbReference type="AlphaFoldDB" id="A0A3M6QRG3"/>
<dbReference type="InterPro" id="IPR036695">
    <property type="entry name" value="Arg-tRNA-synth_N_sf"/>
</dbReference>
<dbReference type="OrthoDB" id="9803211at2"/>
<evidence type="ECO:0000256" key="10">
    <source>
        <dbReference type="ARBA" id="ARBA00049339"/>
    </source>
</evidence>
<keyword evidence="7 11" id="KW-0067">ATP-binding</keyword>
<dbReference type="FunFam" id="3.40.50.620:FF:000062">
    <property type="entry name" value="Arginine--tRNA ligase"/>
    <property type="match status" value="1"/>
</dbReference>
<keyword evidence="9 11" id="KW-0030">Aminoacyl-tRNA synthetase</keyword>
<dbReference type="Pfam" id="PF00750">
    <property type="entry name" value="tRNA-synt_1d"/>
    <property type="match status" value="1"/>
</dbReference>
<dbReference type="Proteomes" id="UP000278006">
    <property type="component" value="Unassembled WGS sequence"/>
</dbReference>
<dbReference type="EMBL" id="RDQO01000004">
    <property type="protein sequence ID" value="RMX05002.1"/>
    <property type="molecule type" value="Genomic_DNA"/>
</dbReference>
<dbReference type="InterPro" id="IPR008909">
    <property type="entry name" value="DALR_anticod-bd"/>
</dbReference>
<evidence type="ECO:0000313" key="15">
    <source>
        <dbReference type="EMBL" id="RMX05002.1"/>
    </source>
</evidence>
<organism evidence="15 16">
    <name type="scientific">Corticibacter populi</name>
    <dbReference type="NCBI Taxonomy" id="1550736"/>
    <lineage>
        <taxon>Bacteria</taxon>
        <taxon>Pseudomonadati</taxon>
        <taxon>Pseudomonadota</taxon>
        <taxon>Betaproteobacteria</taxon>
        <taxon>Burkholderiales</taxon>
        <taxon>Comamonadaceae</taxon>
        <taxon>Corticibacter</taxon>
    </lineage>
</organism>
<comment type="caution">
    <text evidence="15">The sequence shown here is derived from an EMBL/GenBank/DDBJ whole genome shotgun (WGS) entry which is preliminary data.</text>
</comment>
<gene>
    <name evidence="11" type="primary">argS</name>
    <name evidence="15" type="ORF">D8I35_14220</name>
</gene>
<proteinExistence type="inferred from homology"/>
<dbReference type="InterPro" id="IPR005148">
    <property type="entry name" value="Arg-tRNA-synth_N"/>
</dbReference>
<dbReference type="CDD" id="cd07956">
    <property type="entry name" value="Anticodon_Ia_Arg"/>
    <property type="match status" value="1"/>
</dbReference>
<accession>A0A3M6QRG3</accession>
<keyword evidence="16" id="KW-1185">Reference proteome</keyword>
<evidence type="ECO:0000256" key="12">
    <source>
        <dbReference type="RuleBase" id="RU363038"/>
    </source>
</evidence>
<sequence>MLKIKQDLLDGLASTLESLSPGAGAKATFEQPRQPEHGDLAVTAAMQLAKPLKANPRQLGEQIKNALEALPAYRQWVAAVEIAGPGFLNLRLKPEAKQQLVREVLSAGSQFGLQPARADKVIVEFVSANPTGPLHVGHGRQAALGDAICKLLASQGLQVHREFYYNDAGVQIDTLTKSTQLRAKGIKPGDSGWPEAAYNGDYIQDIADDFLAKKSVKADDREFSANGNPDDYENVRQFAVAYLRNEQDKDLQAFNLKFDEYFLESSLYGSGRVEQTVQRLIDHGKTYEQDGALWLRTTDYGDDKDRVMRKQDGTYTYFVPDVAYHIAKWERGYHRAINIQGTDHHGTIARVRAGLQAADVGIPQGYPDYVLHTMVRVVRGGEEVKISKRAGSYVTLRDLIEWTSKDAVRFFLLSRKPDTEYTFDVDLAVAQNNDNPVYYVQYAHARINKILRDWGGDVAALGSVPLAALDTAPALALLLQLARYPDVLTGAARDFAPHDVSFYLRELAASYHSYYDAERILVEDEAVKLARLALIAATAQVLRNGLAMLGVSAPERM</sequence>
<dbReference type="Pfam" id="PF05746">
    <property type="entry name" value="DALR_1"/>
    <property type="match status" value="1"/>
</dbReference>
<dbReference type="EC" id="6.1.1.19" evidence="11"/>
<evidence type="ECO:0000256" key="3">
    <source>
        <dbReference type="ARBA" id="ARBA00011245"/>
    </source>
</evidence>
<comment type="subunit">
    <text evidence="3 11">Monomer.</text>
</comment>
<dbReference type="SUPFAM" id="SSF47323">
    <property type="entry name" value="Anticodon-binding domain of a subclass of class I aminoacyl-tRNA synthetases"/>
    <property type="match status" value="1"/>
</dbReference>
<dbReference type="GO" id="GO:0006420">
    <property type="term" value="P:arginyl-tRNA aminoacylation"/>
    <property type="evidence" value="ECO:0007669"/>
    <property type="project" value="UniProtKB-UniRule"/>
</dbReference>
<dbReference type="InterPro" id="IPR001412">
    <property type="entry name" value="aa-tRNA-synth_I_CS"/>
</dbReference>
<dbReference type="GO" id="GO:0005524">
    <property type="term" value="F:ATP binding"/>
    <property type="evidence" value="ECO:0007669"/>
    <property type="project" value="UniProtKB-UniRule"/>
</dbReference>
<dbReference type="InterPro" id="IPR014729">
    <property type="entry name" value="Rossmann-like_a/b/a_fold"/>
</dbReference>
<dbReference type="PRINTS" id="PR01038">
    <property type="entry name" value="TRNASYNTHARG"/>
</dbReference>
<evidence type="ECO:0000256" key="9">
    <source>
        <dbReference type="ARBA" id="ARBA00023146"/>
    </source>
</evidence>
<feature type="domain" description="DALR anticodon binding" evidence="13">
    <location>
        <begin position="440"/>
        <end position="557"/>
    </location>
</feature>
<dbReference type="Gene3D" id="3.40.50.620">
    <property type="entry name" value="HUPs"/>
    <property type="match status" value="1"/>
</dbReference>